<comment type="subcellular location">
    <subcellularLocation>
        <location evidence="1 5">Membrane</location>
        <topology evidence="1 5">Multi-pass membrane protein</topology>
    </subcellularLocation>
</comment>
<dbReference type="GO" id="GO:0016020">
    <property type="term" value="C:membrane"/>
    <property type="evidence" value="ECO:0007669"/>
    <property type="project" value="UniProtKB-SubCell"/>
</dbReference>
<feature type="region of interest" description="Disordered" evidence="6">
    <location>
        <begin position="50"/>
        <end position="69"/>
    </location>
</feature>
<evidence type="ECO:0000313" key="8">
    <source>
        <dbReference type="Proteomes" id="UP001178507"/>
    </source>
</evidence>
<evidence type="ECO:0000256" key="4">
    <source>
        <dbReference type="ARBA" id="ARBA00023136"/>
    </source>
</evidence>
<evidence type="ECO:0000313" key="7">
    <source>
        <dbReference type="EMBL" id="CAJ1389063.1"/>
    </source>
</evidence>
<sequence length="231" mass="25305">MALVAGGVPLATMPVRPRICTRPRDAALRRWQGSLPVPVVALAARKKAGKKAGSKRIRPQGRAPKVEEAQTPGVESFLKRIRKWDTEFLCIGKSAGEVFNVPKPEEVLPRITANLDYFCVNYAVCLAIFALTAIVVYPQLLVLVCVFSGLWYGLLTRPNHLRVQVASALVTKRHMIYALGALNGLVVLVFYRMMIFAIIGASLLFVLIHAGLHAVPANAKGKVEEEPQEQA</sequence>
<dbReference type="PANTHER" id="PTHR19317:SF0">
    <property type="entry name" value="PRENYLATED RAB ACCEPTOR PROTEIN 1"/>
    <property type="match status" value="1"/>
</dbReference>
<evidence type="ECO:0000256" key="5">
    <source>
        <dbReference type="RuleBase" id="RU363107"/>
    </source>
</evidence>
<feature type="transmembrane region" description="Helical" evidence="5">
    <location>
        <begin position="126"/>
        <end position="154"/>
    </location>
</feature>
<evidence type="ECO:0000256" key="6">
    <source>
        <dbReference type="SAM" id="MobiDB-lite"/>
    </source>
</evidence>
<comment type="caution">
    <text evidence="7">The sequence shown here is derived from an EMBL/GenBank/DDBJ whole genome shotgun (WGS) entry which is preliminary data.</text>
</comment>
<dbReference type="GO" id="GO:0005794">
    <property type="term" value="C:Golgi apparatus"/>
    <property type="evidence" value="ECO:0007669"/>
    <property type="project" value="TreeGrafter"/>
</dbReference>
<dbReference type="Proteomes" id="UP001178507">
    <property type="component" value="Unassembled WGS sequence"/>
</dbReference>
<name>A0AA36ILR7_9DINO</name>
<keyword evidence="8" id="KW-1185">Reference proteome</keyword>
<dbReference type="AlphaFoldDB" id="A0AA36ILR7"/>
<dbReference type="InterPro" id="IPR004895">
    <property type="entry name" value="Prenylated_rab_accept_PRA1"/>
</dbReference>
<feature type="compositionally biased region" description="Basic residues" evidence="6">
    <location>
        <begin position="50"/>
        <end position="59"/>
    </location>
</feature>
<gene>
    <name evidence="7" type="ORF">EVOR1521_LOCUS14761</name>
</gene>
<organism evidence="7 8">
    <name type="scientific">Effrenium voratum</name>
    <dbReference type="NCBI Taxonomy" id="2562239"/>
    <lineage>
        <taxon>Eukaryota</taxon>
        <taxon>Sar</taxon>
        <taxon>Alveolata</taxon>
        <taxon>Dinophyceae</taxon>
        <taxon>Suessiales</taxon>
        <taxon>Symbiodiniaceae</taxon>
        <taxon>Effrenium</taxon>
    </lineage>
</organism>
<protein>
    <recommendedName>
        <fullName evidence="5">PRA1 family protein</fullName>
    </recommendedName>
</protein>
<feature type="transmembrane region" description="Helical" evidence="5">
    <location>
        <begin position="175"/>
        <end position="208"/>
    </location>
</feature>
<comment type="similarity">
    <text evidence="5">Belongs to the PRA1 family.</text>
</comment>
<proteinExistence type="inferred from homology"/>
<accession>A0AA36ILR7</accession>
<evidence type="ECO:0000256" key="2">
    <source>
        <dbReference type="ARBA" id="ARBA00022692"/>
    </source>
</evidence>
<evidence type="ECO:0000256" key="1">
    <source>
        <dbReference type="ARBA" id="ARBA00004141"/>
    </source>
</evidence>
<keyword evidence="3 5" id="KW-1133">Transmembrane helix</keyword>
<keyword evidence="2 5" id="KW-0812">Transmembrane</keyword>
<evidence type="ECO:0000256" key="3">
    <source>
        <dbReference type="ARBA" id="ARBA00022989"/>
    </source>
</evidence>
<dbReference type="PANTHER" id="PTHR19317">
    <property type="entry name" value="PRENYLATED RAB ACCEPTOR 1-RELATED"/>
    <property type="match status" value="1"/>
</dbReference>
<keyword evidence="4 5" id="KW-0472">Membrane</keyword>
<dbReference type="EMBL" id="CAUJNA010001791">
    <property type="protein sequence ID" value="CAJ1389063.1"/>
    <property type="molecule type" value="Genomic_DNA"/>
</dbReference>
<reference evidence="7" key="1">
    <citation type="submission" date="2023-08" db="EMBL/GenBank/DDBJ databases">
        <authorList>
            <person name="Chen Y."/>
            <person name="Shah S."/>
            <person name="Dougan E. K."/>
            <person name="Thang M."/>
            <person name="Chan C."/>
        </authorList>
    </citation>
    <scope>NUCLEOTIDE SEQUENCE</scope>
</reference>
<dbReference type="Pfam" id="PF03208">
    <property type="entry name" value="PRA1"/>
    <property type="match status" value="1"/>
</dbReference>